<gene>
    <name evidence="3" type="ORF">KP509_06G014300</name>
</gene>
<name>A0A8T2UEB5_CERRI</name>
<dbReference type="EMBL" id="CM035411">
    <property type="protein sequence ID" value="KAH7434367.1"/>
    <property type="molecule type" value="Genomic_DNA"/>
</dbReference>
<dbReference type="Proteomes" id="UP000825935">
    <property type="component" value="Chromosome 6"/>
</dbReference>
<keyword evidence="1" id="KW-0677">Repeat</keyword>
<dbReference type="PANTHER" id="PTHR47928:SF146">
    <property type="entry name" value="DYW DOMAIN-CONTAINING PROTEIN"/>
    <property type="match status" value="1"/>
</dbReference>
<dbReference type="Gene3D" id="1.25.40.10">
    <property type="entry name" value="Tetratricopeptide repeat domain"/>
    <property type="match status" value="4"/>
</dbReference>
<dbReference type="NCBIfam" id="TIGR00756">
    <property type="entry name" value="PPR"/>
    <property type="match status" value="3"/>
</dbReference>
<proteinExistence type="predicted"/>
<dbReference type="InterPro" id="IPR002885">
    <property type="entry name" value="PPR_rpt"/>
</dbReference>
<dbReference type="Pfam" id="PF13041">
    <property type="entry name" value="PPR_2"/>
    <property type="match status" value="2"/>
</dbReference>
<reference evidence="3" key="1">
    <citation type="submission" date="2021-08" db="EMBL/GenBank/DDBJ databases">
        <title>WGS assembly of Ceratopteris richardii.</title>
        <authorList>
            <person name="Marchant D.B."/>
            <person name="Chen G."/>
            <person name="Jenkins J."/>
            <person name="Shu S."/>
            <person name="Leebens-Mack J."/>
            <person name="Grimwood J."/>
            <person name="Schmutz J."/>
            <person name="Soltis P."/>
            <person name="Soltis D."/>
            <person name="Chen Z.-H."/>
        </authorList>
    </citation>
    <scope>NUCLEOTIDE SEQUENCE</scope>
    <source>
        <strain evidence="3">Whitten #5841</strain>
        <tissue evidence="3">Leaf</tissue>
    </source>
</reference>
<evidence type="ECO:0000256" key="2">
    <source>
        <dbReference type="PROSITE-ProRule" id="PRU00708"/>
    </source>
</evidence>
<feature type="repeat" description="PPR" evidence="2">
    <location>
        <begin position="422"/>
        <end position="456"/>
    </location>
</feature>
<dbReference type="AlphaFoldDB" id="A0A8T2UEB5"/>
<dbReference type="PROSITE" id="PS51375">
    <property type="entry name" value="PPR"/>
    <property type="match status" value="3"/>
</dbReference>
<dbReference type="PANTHER" id="PTHR47928">
    <property type="entry name" value="REPEAT-CONTAINING PROTEIN, PUTATIVE-RELATED"/>
    <property type="match status" value="1"/>
</dbReference>
<evidence type="ECO:0008006" key="5">
    <source>
        <dbReference type="Google" id="ProtNLM"/>
    </source>
</evidence>
<dbReference type="GO" id="GO:0003729">
    <property type="term" value="F:mRNA binding"/>
    <property type="evidence" value="ECO:0007669"/>
    <property type="project" value="UniProtKB-ARBA"/>
</dbReference>
<feature type="repeat" description="PPR" evidence="2">
    <location>
        <begin position="321"/>
        <end position="355"/>
    </location>
</feature>
<protein>
    <recommendedName>
        <fullName evidence="5">Pentatricopeptide repeat-containing protein</fullName>
    </recommendedName>
</protein>
<evidence type="ECO:0000256" key="1">
    <source>
        <dbReference type="ARBA" id="ARBA00022737"/>
    </source>
</evidence>
<dbReference type="FunFam" id="1.25.40.10:FF:000090">
    <property type="entry name" value="Pentatricopeptide repeat-containing protein, chloroplastic"/>
    <property type="match status" value="1"/>
</dbReference>
<dbReference type="SUPFAM" id="SSF48452">
    <property type="entry name" value="TPR-like"/>
    <property type="match status" value="1"/>
</dbReference>
<keyword evidence="4" id="KW-1185">Reference proteome</keyword>
<dbReference type="OrthoDB" id="185373at2759"/>
<evidence type="ECO:0000313" key="4">
    <source>
        <dbReference type="Proteomes" id="UP000825935"/>
    </source>
</evidence>
<organism evidence="3 4">
    <name type="scientific">Ceratopteris richardii</name>
    <name type="common">Triangle waterfern</name>
    <dbReference type="NCBI Taxonomy" id="49495"/>
    <lineage>
        <taxon>Eukaryota</taxon>
        <taxon>Viridiplantae</taxon>
        <taxon>Streptophyta</taxon>
        <taxon>Embryophyta</taxon>
        <taxon>Tracheophyta</taxon>
        <taxon>Polypodiopsida</taxon>
        <taxon>Polypodiidae</taxon>
        <taxon>Polypodiales</taxon>
        <taxon>Pteridineae</taxon>
        <taxon>Pteridaceae</taxon>
        <taxon>Parkerioideae</taxon>
        <taxon>Ceratopteris</taxon>
    </lineage>
</organism>
<dbReference type="FunFam" id="1.25.40.10:FF:000073">
    <property type="entry name" value="Pentatricopeptide repeat-containing protein chloroplastic"/>
    <property type="match status" value="1"/>
</dbReference>
<dbReference type="Pfam" id="PF01535">
    <property type="entry name" value="PPR"/>
    <property type="match status" value="6"/>
</dbReference>
<sequence>MLKTHQVLGKMVSHDKSALNSVIIAHVKRGELHQALTLYLHKEKGEPFHFSTAAYVALLQACSALKDLNTGLCIHAEFARGRTFTCDAFVGSTLIDMYAKISHLTKAQEVFDGLCIQNTVCWTALICAYVEAGYSEEALYHFEIMEQCDDIFMDAVIYVSGLKACSSTNAIEKGKEMHDGIIKRGFEGHLATGSILVDMYAKCGFLEEAQKVFEKLKFQDVVSWTALIGGYAARGFSEETLNLFQEMKHKDISPDAGTYVCCLQVCGDMKTSYNWWELHSDIVKAGFDKDIFVSSTLVYMLAKCGLLDEAQRVFDRAAVHNMVIWTALITGYADLGHNDKALDCCYQMQKEGISLASATLICGLKGCGSSGSIKQGRMLHLEIAKKGLDTELNVANTLVDMYAKCGHLADAEEVFCKLQSCSLISWTALITGYAQLGNGKAVFDTFKRMLAEGLQPNFVTLISLLSVCSHAGLLTEGLLYFYYAIHEYNLIPCVEHYTCIADLLGRAGHIDKAVTLIQKMPCHPSIGLWLSVLGACKKWGDTNLGQVAFENMIQLDDRVSAAYIDMHNIYADIRAQ</sequence>
<comment type="caution">
    <text evidence="3">The sequence shown here is derived from an EMBL/GenBank/DDBJ whole genome shotgun (WGS) entry which is preliminary data.</text>
</comment>
<accession>A0A8T2UEB5</accession>
<dbReference type="InterPro" id="IPR011990">
    <property type="entry name" value="TPR-like_helical_dom_sf"/>
</dbReference>
<dbReference type="InterPro" id="IPR050421">
    <property type="entry name" value="PPR"/>
</dbReference>
<evidence type="ECO:0000313" key="3">
    <source>
        <dbReference type="EMBL" id="KAH7434367.1"/>
    </source>
</evidence>
<feature type="repeat" description="PPR" evidence="2">
    <location>
        <begin position="220"/>
        <end position="254"/>
    </location>
</feature>